<reference evidence="3" key="1">
    <citation type="submission" date="2021-05" db="EMBL/GenBank/DDBJ databases">
        <title>The genome of the haptophyte Pavlova lutheri (Diacronema luteri, Pavlovales) - a model for lipid biosynthesis in eukaryotic algae.</title>
        <authorList>
            <person name="Hulatt C.J."/>
            <person name="Posewitz M.C."/>
        </authorList>
    </citation>
    <scope>NUCLEOTIDE SEQUENCE</scope>
    <source>
        <strain evidence="3">NIVA-4/92</strain>
    </source>
</reference>
<proteinExistence type="predicted"/>
<name>A0A8J5XH36_DIALT</name>
<dbReference type="Pfam" id="PF10551">
    <property type="entry name" value="MULE"/>
    <property type="match status" value="1"/>
</dbReference>
<dbReference type="InterPro" id="IPR018289">
    <property type="entry name" value="MULE_transposase_dom"/>
</dbReference>
<sequence length="230" mass="26226">MEGGFEAYARNETKNVIMFDTTWGTNRYNMKLGFFTTVGLNGETLILAAVIMMHETRSSFQWAFERFKECFKIPPAVIITDGDPGIIVWHAVLNAWWRLAKQTDVSAKATFDDDFQKIVDVVAALKPKGTDTRATAKHAAAIKWLEWLRSVKHTWAACFTWAICTLGVHSTQRSESIHAAIKRLMLTNLLLTDLVKALDMYKMCHMVQGELRKEKQQLTLVYYSKDDMPA</sequence>
<keyword evidence="1" id="KW-0472">Membrane</keyword>
<evidence type="ECO:0000313" key="4">
    <source>
        <dbReference type="Proteomes" id="UP000751190"/>
    </source>
</evidence>
<dbReference type="PANTHER" id="PTHR47718">
    <property type="entry name" value="OS01G0519700 PROTEIN"/>
    <property type="match status" value="1"/>
</dbReference>
<comment type="caution">
    <text evidence="3">The sequence shown here is derived from an EMBL/GenBank/DDBJ whole genome shotgun (WGS) entry which is preliminary data.</text>
</comment>
<gene>
    <name evidence="3" type="ORF">KFE25_000161</name>
</gene>
<keyword evidence="1" id="KW-1133">Transmembrane helix</keyword>
<dbReference type="OrthoDB" id="2402896at2759"/>
<accession>A0A8J5XH36</accession>
<evidence type="ECO:0000256" key="1">
    <source>
        <dbReference type="SAM" id="Phobius"/>
    </source>
</evidence>
<organism evidence="3 4">
    <name type="scientific">Diacronema lutheri</name>
    <name type="common">Unicellular marine alga</name>
    <name type="synonym">Monochrysis lutheri</name>
    <dbReference type="NCBI Taxonomy" id="2081491"/>
    <lineage>
        <taxon>Eukaryota</taxon>
        <taxon>Haptista</taxon>
        <taxon>Haptophyta</taxon>
        <taxon>Pavlovophyceae</taxon>
        <taxon>Pavlovales</taxon>
        <taxon>Pavlovaceae</taxon>
        <taxon>Diacronema</taxon>
    </lineage>
</organism>
<dbReference type="AlphaFoldDB" id="A0A8J5XH36"/>
<feature type="transmembrane region" description="Helical" evidence="1">
    <location>
        <begin position="32"/>
        <end position="52"/>
    </location>
</feature>
<evidence type="ECO:0000259" key="2">
    <source>
        <dbReference type="Pfam" id="PF10551"/>
    </source>
</evidence>
<dbReference type="EMBL" id="JAGTXO010000014">
    <property type="protein sequence ID" value="KAG8463993.1"/>
    <property type="molecule type" value="Genomic_DNA"/>
</dbReference>
<protein>
    <recommendedName>
        <fullName evidence="2">MULE transposase domain-containing protein</fullName>
    </recommendedName>
</protein>
<keyword evidence="1" id="KW-0812">Transmembrane</keyword>
<keyword evidence="4" id="KW-1185">Reference proteome</keyword>
<evidence type="ECO:0000313" key="3">
    <source>
        <dbReference type="EMBL" id="KAG8463993.1"/>
    </source>
</evidence>
<dbReference type="Proteomes" id="UP000751190">
    <property type="component" value="Unassembled WGS sequence"/>
</dbReference>
<feature type="domain" description="MULE transposase" evidence="2">
    <location>
        <begin position="16"/>
        <end position="86"/>
    </location>
</feature>